<evidence type="ECO:0000313" key="1">
    <source>
        <dbReference type="EMBL" id="OMD33452.1"/>
    </source>
</evidence>
<name>A0A1R0XEG6_9BACL</name>
<dbReference type="Proteomes" id="UP000187465">
    <property type="component" value="Unassembled WGS sequence"/>
</dbReference>
<dbReference type="RefSeq" id="WP_036685465.1">
    <property type="nucleotide sequence ID" value="NZ_MKQN01000013.1"/>
</dbReference>
<proteinExistence type="predicted"/>
<accession>A0A1R0XEG6</accession>
<comment type="caution">
    <text evidence="1">The sequence shown here is derived from an EMBL/GenBank/DDBJ whole genome shotgun (WGS) entry which is preliminary data.</text>
</comment>
<sequence>MDNIKPIPDFLKSTVKKRFVGTYIPNKIVLLDKEQLEVDLTWITHTDIGTIIFLLSPTCTACDPKIINEFIRLNPLMNYAIFFHLDDGQTAEDFFQEDHNVKLYNCDIRIIDDQIDCGSIVPFMLVVNKIGQIFSGNIYNHIKDVEMFARPLLNKVM</sequence>
<evidence type="ECO:0008006" key="3">
    <source>
        <dbReference type="Google" id="ProtNLM"/>
    </source>
</evidence>
<reference evidence="1 2" key="1">
    <citation type="submission" date="2016-10" db="EMBL/GenBank/DDBJ databases">
        <title>Paenibacillus species isolates.</title>
        <authorList>
            <person name="Beno S.M."/>
        </authorList>
    </citation>
    <scope>NUCLEOTIDE SEQUENCE [LARGE SCALE GENOMIC DNA]</scope>
    <source>
        <strain evidence="1 2">FSL H7-0604</strain>
    </source>
</reference>
<dbReference type="AlphaFoldDB" id="A0A1R0XEG6"/>
<gene>
    <name evidence="1" type="ORF">BJP51_11690</name>
</gene>
<evidence type="ECO:0000313" key="2">
    <source>
        <dbReference type="Proteomes" id="UP000187465"/>
    </source>
</evidence>
<organism evidence="1 2">
    <name type="scientific">Paenibacillus odorifer</name>
    <dbReference type="NCBI Taxonomy" id="189426"/>
    <lineage>
        <taxon>Bacteria</taxon>
        <taxon>Bacillati</taxon>
        <taxon>Bacillota</taxon>
        <taxon>Bacilli</taxon>
        <taxon>Bacillales</taxon>
        <taxon>Paenibacillaceae</taxon>
        <taxon>Paenibacillus</taxon>
    </lineage>
</organism>
<protein>
    <recommendedName>
        <fullName evidence="3">Thioredoxin domain-containing protein</fullName>
    </recommendedName>
</protein>
<dbReference type="EMBL" id="MKQP01000011">
    <property type="protein sequence ID" value="OMD33452.1"/>
    <property type="molecule type" value="Genomic_DNA"/>
</dbReference>